<keyword evidence="5" id="KW-0234">DNA repair</keyword>
<dbReference type="GO" id="GO:0035825">
    <property type="term" value="P:homologous recombination"/>
    <property type="evidence" value="ECO:0007669"/>
    <property type="project" value="UniProtKB-ARBA"/>
</dbReference>
<dbReference type="InterPro" id="IPR039776">
    <property type="entry name" value="Pds5"/>
</dbReference>
<evidence type="ECO:0000256" key="3">
    <source>
        <dbReference type="ARBA" id="ARBA00022763"/>
    </source>
</evidence>
<dbReference type="STRING" id="57577.A0A2K3MR89"/>
<keyword evidence="6" id="KW-0539">Nucleus</keyword>
<evidence type="ECO:0000313" key="9">
    <source>
        <dbReference type="Proteomes" id="UP000236291"/>
    </source>
</evidence>
<dbReference type="GO" id="GO:0006281">
    <property type="term" value="P:DNA repair"/>
    <property type="evidence" value="ECO:0007669"/>
    <property type="project" value="UniProtKB-KW"/>
</dbReference>
<keyword evidence="7" id="KW-0131">Cell cycle</keyword>
<organism evidence="8 9">
    <name type="scientific">Trifolium pratense</name>
    <name type="common">Red clover</name>
    <dbReference type="NCBI Taxonomy" id="57577"/>
    <lineage>
        <taxon>Eukaryota</taxon>
        <taxon>Viridiplantae</taxon>
        <taxon>Streptophyta</taxon>
        <taxon>Embryophyta</taxon>
        <taxon>Tracheophyta</taxon>
        <taxon>Spermatophyta</taxon>
        <taxon>Magnoliopsida</taxon>
        <taxon>eudicotyledons</taxon>
        <taxon>Gunneridae</taxon>
        <taxon>Pentapetalae</taxon>
        <taxon>rosids</taxon>
        <taxon>fabids</taxon>
        <taxon>Fabales</taxon>
        <taxon>Fabaceae</taxon>
        <taxon>Papilionoideae</taxon>
        <taxon>50 kb inversion clade</taxon>
        <taxon>NPAAA clade</taxon>
        <taxon>Hologalegina</taxon>
        <taxon>IRL clade</taxon>
        <taxon>Trifolieae</taxon>
        <taxon>Trifolium</taxon>
    </lineage>
</organism>
<evidence type="ECO:0000256" key="6">
    <source>
        <dbReference type="ARBA" id="ARBA00023242"/>
    </source>
</evidence>
<dbReference type="Gene3D" id="1.25.10.10">
    <property type="entry name" value="Leucine-rich Repeat Variant"/>
    <property type="match status" value="1"/>
</dbReference>
<dbReference type="Pfam" id="PF20168">
    <property type="entry name" value="PDS5"/>
    <property type="match status" value="1"/>
</dbReference>
<comment type="caution">
    <text evidence="8">The sequence shown here is derived from an EMBL/GenBank/DDBJ whole genome shotgun (WGS) entry which is preliminary data.</text>
</comment>
<evidence type="ECO:0000313" key="8">
    <source>
        <dbReference type="EMBL" id="PNX93315.1"/>
    </source>
</evidence>
<keyword evidence="4" id="KW-0498">Mitosis</keyword>
<proteinExistence type="predicted"/>
<evidence type="ECO:0000256" key="1">
    <source>
        <dbReference type="ARBA" id="ARBA00004123"/>
    </source>
</evidence>
<dbReference type="GO" id="GO:0051301">
    <property type="term" value="P:cell division"/>
    <property type="evidence" value="ECO:0007669"/>
    <property type="project" value="UniProtKB-KW"/>
</dbReference>
<accession>A0A2K3MR89</accession>
<evidence type="ECO:0000256" key="2">
    <source>
        <dbReference type="ARBA" id="ARBA00022618"/>
    </source>
</evidence>
<gene>
    <name evidence="8" type="ORF">L195_g016466</name>
</gene>
<dbReference type="InterPro" id="IPR016024">
    <property type="entry name" value="ARM-type_fold"/>
</dbReference>
<sequence length="389" mass="45380">RYDHDDSLIKDMSSMMRNILSSNSKVASQKLLEGATCASYELAKSVIKTCAEVDDELNYLVCEFISSCIYDRDAVDCWLKEYYHEIIFEIFQCAPHNHMLLPIIDSLIGELSANQVDVRLKAVKLVGKVFAILEQHVAQKFRDLFVQFLERFYDKSAYVRIEALQCAKAVYAVNPFWSESHEFITSVEDRLFDSDAEVRMHAVVVACDIFSSNLKLVPKKLMALMAEAIKRLQDTEISVRKLALQKLMEVYQDYCKKCCEGSMAISDHFEEIPCKILILCRHMECEELRPKRMELILADHLFPDHLSVMERTKHWIHMFSLFRTDHIKALITVWYHKRRLQEDMKNYLAMRKRSKVKCKDFDGFLITKGRPCGPFLFIDYGYNIPSLDM</sequence>
<evidence type="ECO:0000256" key="7">
    <source>
        <dbReference type="ARBA" id="ARBA00023306"/>
    </source>
</evidence>
<comment type="subcellular location">
    <subcellularLocation>
        <location evidence="1">Nucleus</location>
    </subcellularLocation>
</comment>
<dbReference type="SUPFAM" id="SSF48371">
    <property type="entry name" value="ARM repeat"/>
    <property type="match status" value="1"/>
</dbReference>
<reference evidence="8 9" key="1">
    <citation type="journal article" date="2014" name="Am. J. Bot.">
        <title>Genome assembly and annotation for red clover (Trifolium pratense; Fabaceae).</title>
        <authorList>
            <person name="Istvanek J."/>
            <person name="Jaros M."/>
            <person name="Krenek A."/>
            <person name="Repkova J."/>
        </authorList>
    </citation>
    <scope>NUCLEOTIDE SEQUENCE [LARGE SCALE GENOMIC DNA]</scope>
    <source>
        <strain evidence="9">cv. Tatra</strain>
        <tissue evidence="8">Young leaves</tissue>
    </source>
</reference>
<keyword evidence="2" id="KW-0132">Cell division</keyword>
<dbReference type="EMBL" id="ASHM01011390">
    <property type="protein sequence ID" value="PNX93315.1"/>
    <property type="molecule type" value="Genomic_DNA"/>
</dbReference>
<keyword evidence="3" id="KW-0227">DNA damage</keyword>
<dbReference type="PANTHER" id="PTHR12663:SF50">
    <property type="entry name" value="SISTER CHROMATID COHESION PROTEIN PDS5 HOMOLOG B"/>
    <property type="match status" value="1"/>
</dbReference>
<dbReference type="GO" id="GO:0007064">
    <property type="term" value="P:mitotic sister chromatid cohesion"/>
    <property type="evidence" value="ECO:0007669"/>
    <property type="project" value="InterPro"/>
</dbReference>
<dbReference type="PANTHER" id="PTHR12663">
    <property type="entry name" value="ANDROGEN INDUCED INHIBITOR OF PROLIFERATION AS3 / PDS5-RELATED"/>
    <property type="match status" value="1"/>
</dbReference>
<dbReference type="InterPro" id="IPR011989">
    <property type="entry name" value="ARM-like"/>
</dbReference>
<evidence type="ECO:0000256" key="4">
    <source>
        <dbReference type="ARBA" id="ARBA00022776"/>
    </source>
</evidence>
<dbReference type="Proteomes" id="UP000236291">
    <property type="component" value="Unassembled WGS sequence"/>
</dbReference>
<protein>
    <submittedName>
        <fullName evidence="8">Sister chromatid cohesion PDS5-like protein</fullName>
    </submittedName>
</protein>
<dbReference type="GO" id="GO:0005634">
    <property type="term" value="C:nucleus"/>
    <property type="evidence" value="ECO:0007669"/>
    <property type="project" value="UniProtKB-SubCell"/>
</dbReference>
<dbReference type="AlphaFoldDB" id="A0A2K3MR89"/>
<evidence type="ECO:0000256" key="5">
    <source>
        <dbReference type="ARBA" id="ARBA00023204"/>
    </source>
</evidence>
<reference evidence="8 9" key="2">
    <citation type="journal article" date="2017" name="Front. Plant Sci.">
        <title>Gene Classification and Mining of Molecular Markers Useful in Red Clover (Trifolium pratense) Breeding.</title>
        <authorList>
            <person name="Istvanek J."/>
            <person name="Dluhosova J."/>
            <person name="Dluhos P."/>
            <person name="Patkova L."/>
            <person name="Nedelnik J."/>
            <person name="Repkova J."/>
        </authorList>
    </citation>
    <scope>NUCLEOTIDE SEQUENCE [LARGE SCALE GENOMIC DNA]</scope>
    <source>
        <strain evidence="9">cv. Tatra</strain>
        <tissue evidence="8">Young leaves</tissue>
    </source>
</reference>
<name>A0A2K3MR89_TRIPR</name>
<feature type="non-terminal residue" evidence="8">
    <location>
        <position position="1"/>
    </location>
</feature>
<dbReference type="GO" id="GO:0000785">
    <property type="term" value="C:chromatin"/>
    <property type="evidence" value="ECO:0007669"/>
    <property type="project" value="TreeGrafter"/>
</dbReference>